<dbReference type="RefSeq" id="XP_002294989.1">
    <property type="nucleotide sequence ID" value="XM_002294953.1"/>
</dbReference>
<proteinExistence type="predicted"/>
<dbReference type="AlphaFoldDB" id="B8CFB2"/>
<gene>
    <name evidence="1" type="ORF">THAPSDRAFT_25692</name>
</gene>
<sequence>MLNPTMPLLLRCSDNAMPAITTELSFTTSHLLTYMLQSNRFQNSDGSPSEERIAAANKFLGYLNDESLKKEYEVSRWNSPGFDPQRPFLDDDHPDWKKDPKISTDLSRYIEIHSELENTWKVLTSGPNGEFTRGENGLLMCQRVDLWCAGEGEVESALKHLLNLGKECNDLVPDSPDFVTEYYPGSIRDKLWLKKLRMRDELCSEAQRIRGRYSRGTIVTVDLSFLKAQEIEDRGVEEIEQKLRGSDGNLEILEVV</sequence>
<reference evidence="1 2" key="2">
    <citation type="journal article" date="2008" name="Nature">
        <title>The Phaeodactylum genome reveals the evolutionary history of diatom genomes.</title>
        <authorList>
            <person name="Bowler C."/>
            <person name="Allen A.E."/>
            <person name="Badger J.H."/>
            <person name="Grimwood J."/>
            <person name="Jabbari K."/>
            <person name="Kuo A."/>
            <person name="Maheswari U."/>
            <person name="Martens C."/>
            <person name="Maumus F."/>
            <person name="Otillar R.P."/>
            <person name="Rayko E."/>
            <person name="Salamov A."/>
            <person name="Vandepoele K."/>
            <person name="Beszteri B."/>
            <person name="Gruber A."/>
            <person name="Heijde M."/>
            <person name="Katinka M."/>
            <person name="Mock T."/>
            <person name="Valentin K."/>
            <person name="Verret F."/>
            <person name="Berges J.A."/>
            <person name="Brownlee C."/>
            <person name="Cadoret J.P."/>
            <person name="Chiovitti A."/>
            <person name="Choi C.J."/>
            <person name="Coesel S."/>
            <person name="De Martino A."/>
            <person name="Detter J.C."/>
            <person name="Durkin C."/>
            <person name="Falciatore A."/>
            <person name="Fournet J."/>
            <person name="Haruta M."/>
            <person name="Huysman M.J."/>
            <person name="Jenkins B.D."/>
            <person name="Jiroutova K."/>
            <person name="Jorgensen R.E."/>
            <person name="Joubert Y."/>
            <person name="Kaplan A."/>
            <person name="Kroger N."/>
            <person name="Kroth P.G."/>
            <person name="La Roche J."/>
            <person name="Lindquist E."/>
            <person name="Lommer M."/>
            <person name="Martin-Jezequel V."/>
            <person name="Lopez P.J."/>
            <person name="Lucas S."/>
            <person name="Mangogna M."/>
            <person name="McGinnis K."/>
            <person name="Medlin L.K."/>
            <person name="Montsant A."/>
            <person name="Oudot-Le Secq M.P."/>
            <person name="Napoli C."/>
            <person name="Obornik M."/>
            <person name="Parker M.S."/>
            <person name="Petit J.L."/>
            <person name="Porcel B.M."/>
            <person name="Poulsen N."/>
            <person name="Robison M."/>
            <person name="Rychlewski L."/>
            <person name="Rynearson T.A."/>
            <person name="Schmutz J."/>
            <person name="Shapiro H."/>
            <person name="Siaut M."/>
            <person name="Stanley M."/>
            <person name="Sussman M.R."/>
            <person name="Taylor A.R."/>
            <person name="Vardi A."/>
            <person name="von Dassow P."/>
            <person name="Vyverman W."/>
            <person name="Willis A."/>
            <person name="Wyrwicz L.S."/>
            <person name="Rokhsar D.S."/>
            <person name="Weissenbach J."/>
            <person name="Armbrust E.V."/>
            <person name="Green B.R."/>
            <person name="Van de Peer Y."/>
            <person name="Grigoriev I.V."/>
        </authorList>
    </citation>
    <scope>NUCLEOTIDE SEQUENCE [LARGE SCALE GENOMIC DNA]</scope>
    <source>
        <strain evidence="1 2">CCMP1335</strain>
    </source>
</reference>
<evidence type="ECO:0000313" key="2">
    <source>
        <dbReference type="Proteomes" id="UP000001449"/>
    </source>
</evidence>
<evidence type="ECO:0000313" key="1">
    <source>
        <dbReference type="EMBL" id="EED87769.1"/>
    </source>
</evidence>
<dbReference type="KEGG" id="tps:THAPSDRAFT_25692"/>
<keyword evidence="2" id="KW-1185">Reference proteome</keyword>
<dbReference type="GeneID" id="7449484"/>
<reference evidence="1 2" key="1">
    <citation type="journal article" date="2004" name="Science">
        <title>The genome of the diatom Thalassiosira pseudonana: ecology, evolution, and metabolism.</title>
        <authorList>
            <person name="Armbrust E.V."/>
            <person name="Berges J.A."/>
            <person name="Bowler C."/>
            <person name="Green B.R."/>
            <person name="Martinez D."/>
            <person name="Putnam N.H."/>
            <person name="Zhou S."/>
            <person name="Allen A.E."/>
            <person name="Apt K.E."/>
            <person name="Bechner M."/>
            <person name="Brzezinski M.A."/>
            <person name="Chaal B.K."/>
            <person name="Chiovitti A."/>
            <person name="Davis A.K."/>
            <person name="Demarest M.S."/>
            <person name="Detter J.C."/>
            <person name="Glavina T."/>
            <person name="Goodstein D."/>
            <person name="Hadi M.Z."/>
            <person name="Hellsten U."/>
            <person name="Hildebrand M."/>
            <person name="Jenkins B.D."/>
            <person name="Jurka J."/>
            <person name="Kapitonov V.V."/>
            <person name="Kroger N."/>
            <person name="Lau W.W."/>
            <person name="Lane T.W."/>
            <person name="Larimer F.W."/>
            <person name="Lippmeier J.C."/>
            <person name="Lucas S."/>
            <person name="Medina M."/>
            <person name="Montsant A."/>
            <person name="Obornik M."/>
            <person name="Parker M.S."/>
            <person name="Palenik B."/>
            <person name="Pazour G.J."/>
            <person name="Richardson P.M."/>
            <person name="Rynearson T.A."/>
            <person name="Saito M.A."/>
            <person name="Schwartz D.C."/>
            <person name="Thamatrakoln K."/>
            <person name="Valentin K."/>
            <person name="Vardi A."/>
            <person name="Wilkerson F.P."/>
            <person name="Rokhsar D.S."/>
        </authorList>
    </citation>
    <scope>NUCLEOTIDE SEQUENCE [LARGE SCALE GENOMIC DNA]</scope>
    <source>
        <strain evidence="1 2">CCMP1335</strain>
    </source>
</reference>
<name>B8CFB2_THAPS</name>
<dbReference type="PaxDb" id="35128-Thaps25692"/>
<dbReference type="HOGENOM" id="CLU_1087697_0_0_1"/>
<dbReference type="Proteomes" id="UP000001449">
    <property type="component" value="Chromosome 22"/>
</dbReference>
<dbReference type="eggNOG" id="ENOG502SMVU">
    <property type="taxonomic scope" value="Eukaryota"/>
</dbReference>
<dbReference type="OMA" id="DLWCAGE"/>
<accession>B8CFB2</accession>
<dbReference type="EMBL" id="CM000653">
    <property type="protein sequence ID" value="EED87769.1"/>
    <property type="molecule type" value="Genomic_DNA"/>
</dbReference>
<protein>
    <submittedName>
        <fullName evidence="1">Uncharacterized protein</fullName>
    </submittedName>
</protein>
<organism evidence="1 2">
    <name type="scientific">Thalassiosira pseudonana</name>
    <name type="common">Marine diatom</name>
    <name type="synonym">Cyclotella nana</name>
    <dbReference type="NCBI Taxonomy" id="35128"/>
    <lineage>
        <taxon>Eukaryota</taxon>
        <taxon>Sar</taxon>
        <taxon>Stramenopiles</taxon>
        <taxon>Ochrophyta</taxon>
        <taxon>Bacillariophyta</taxon>
        <taxon>Coscinodiscophyceae</taxon>
        <taxon>Thalassiosirophycidae</taxon>
        <taxon>Thalassiosirales</taxon>
        <taxon>Thalassiosiraceae</taxon>
        <taxon>Thalassiosira</taxon>
    </lineage>
</organism>
<dbReference type="InParanoid" id="B8CFB2"/>